<dbReference type="Proteomes" id="UP000558488">
    <property type="component" value="Unassembled WGS sequence"/>
</dbReference>
<accession>A0A7J7S5J5</accession>
<feature type="compositionally biased region" description="Polar residues" evidence="1">
    <location>
        <begin position="223"/>
        <end position="233"/>
    </location>
</feature>
<organism evidence="2 3">
    <name type="scientific">Pipistrellus kuhlii</name>
    <name type="common">Kuhl's pipistrelle</name>
    <dbReference type="NCBI Taxonomy" id="59472"/>
    <lineage>
        <taxon>Eukaryota</taxon>
        <taxon>Metazoa</taxon>
        <taxon>Chordata</taxon>
        <taxon>Craniata</taxon>
        <taxon>Vertebrata</taxon>
        <taxon>Euteleostomi</taxon>
        <taxon>Mammalia</taxon>
        <taxon>Eutheria</taxon>
        <taxon>Laurasiatheria</taxon>
        <taxon>Chiroptera</taxon>
        <taxon>Yangochiroptera</taxon>
        <taxon>Vespertilionidae</taxon>
        <taxon>Pipistrellus</taxon>
    </lineage>
</organism>
<feature type="region of interest" description="Disordered" evidence="1">
    <location>
        <begin position="192"/>
        <end position="233"/>
    </location>
</feature>
<gene>
    <name evidence="2" type="ORF">mPipKuh1_010048</name>
</gene>
<evidence type="ECO:0000313" key="3">
    <source>
        <dbReference type="Proteomes" id="UP000558488"/>
    </source>
</evidence>
<protein>
    <submittedName>
        <fullName evidence="2">Uncharacterized protein</fullName>
    </submittedName>
</protein>
<name>A0A7J7S5J5_PIPKU</name>
<evidence type="ECO:0000256" key="1">
    <source>
        <dbReference type="SAM" id="MobiDB-lite"/>
    </source>
</evidence>
<comment type="caution">
    <text evidence="2">The sequence shown here is derived from an EMBL/GenBank/DDBJ whole genome shotgun (WGS) entry which is preliminary data.</text>
</comment>
<feature type="region of interest" description="Disordered" evidence="1">
    <location>
        <begin position="64"/>
        <end position="94"/>
    </location>
</feature>
<reference evidence="2 3" key="1">
    <citation type="journal article" date="2020" name="Nature">
        <title>Six reference-quality genomes reveal evolution of bat adaptations.</title>
        <authorList>
            <person name="Jebb D."/>
            <person name="Huang Z."/>
            <person name="Pippel M."/>
            <person name="Hughes G.M."/>
            <person name="Lavrichenko K."/>
            <person name="Devanna P."/>
            <person name="Winkler S."/>
            <person name="Jermiin L.S."/>
            <person name="Skirmuntt E.C."/>
            <person name="Katzourakis A."/>
            <person name="Burkitt-Gray L."/>
            <person name="Ray D.A."/>
            <person name="Sullivan K.A.M."/>
            <person name="Roscito J.G."/>
            <person name="Kirilenko B.M."/>
            <person name="Davalos L.M."/>
            <person name="Corthals A.P."/>
            <person name="Power M.L."/>
            <person name="Jones G."/>
            <person name="Ransome R.D."/>
            <person name="Dechmann D.K.N."/>
            <person name="Locatelli A.G."/>
            <person name="Puechmaille S.J."/>
            <person name="Fedrigo O."/>
            <person name="Jarvis E.D."/>
            <person name="Hiller M."/>
            <person name="Vernes S.C."/>
            <person name="Myers E.W."/>
            <person name="Teeling E.C."/>
        </authorList>
    </citation>
    <scope>NUCLEOTIDE SEQUENCE [LARGE SCALE GENOMIC DNA]</scope>
    <source>
        <strain evidence="2">MPipKuh1</strain>
        <tissue evidence="2">Flight muscle</tissue>
    </source>
</reference>
<dbReference type="EMBL" id="JACAGB010000049">
    <property type="protein sequence ID" value="KAF6283603.1"/>
    <property type="molecule type" value="Genomic_DNA"/>
</dbReference>
<proteinExistence type="predicted"/>
<feature type="compositionally biased region" description="Polar residues" evidence="1">
    <location>
        <begin position="64"/>
        <end position="79"/>
    </location>
</feature>
<keyword evidence="3" id="KW-1185">Reference proteome</keyword>
<evidence type="ECO:0000313" key="2">
    <source>
        <dbReference type="EMBL" id="KAF6283603.1"/>
    </source>
</evidence>
<feature type="region of interest" description="Disordered" evidence="1">
    <location>
        <begin position="1"/>
        <end position="38"/>
    </location>
</feature>
<feature type="compositionally biased region" description="Polar residues" evidence="1">
    <location>
        <begin position="1"/>
        <end position="10"/>
    </location>
</feature>
<feature type="compositionally biased region" description="Polar residues" evidence="1">
    <location>
        <begin position="26"/>
        <end position="38"/>
    </location>
</feature>
<dbReference type="AlphaFoldDB" id="A0A7J7S5J5"/>
<sequence>MQPTMPQHTGNYEPEALEPAPKKQCTEQTTSCSDTRETQSVYALCPPRSIRFYELYKDPTPFGSSSQVQFTDAFSQSTAEEQDKNIESQEEESQIFVPEDQQKQDMPPVIYSTDSDVFPASSSSSAVYSDSDISTLETTLDYLQLWPKIYDPNSNIKYVVKSWPCTDQNDGNSSEPRVCCYYSCHPVEVGQEELNPGYETEETSSPRGSQDTTDDPIEKANAYLSSDQSDSDD</sequence>